<evidence type="ECO:0000256" key="5">
    <source>
        <dbReference type="ARBA" id="ARBA00022692"/>
    </source>
</evidence>
<feature type="transmembrane region" description="Helical" evidence="8">
    <location>
        <begin position="113"/>
        <end position="132"/>
    </location>
</feature>
<evidence type="ECO:0000256" key="7">
    <source>
        <dbReference type="ARBA" id="ARBA00023136"/>
    </source>
</evidence>
<feature type="transmembrane region" description="Helical" evidence="8">
    <location>
        <begin position="168"/>
        <end position="191"/>
    </location>
</feature>
<evidence type="ECO:0000259" key="9">
    <source>
        <dbReference type="Pfam" id="PF13231"/>
    </source>
</evidence>
<evidence type="ECO:0000256" key="1">
    <source>
        <dbReference type="ARBA" id="ARBA00004651"/>
    </source>
</evidence>
<name>A0ABY1PU58_9BACT</name>
<dbReference type="RefSeq" id="WP_283431403.1">
    <property type="nucleotide sequence ID" value="NZ_FXUG01000002.1"/>
</dbReference>
<keyword evidence="3 10" id="KW-0328">Glycosyltransferase</keyword>
<evidence type="ECO:0000256" key="3">
    <source>
        <dbReference type="ARBA" id="ARBA00022676"/>
    </source>
</evidence>
<dbReference type="EMBL" id="FXUG01000002">
    <property type="protein sequence ID" value="SMP46121.1"/>
    <property type="molecule type" value="Genomic_DNA"/>
</dbReference>
<feature type="transmembrane region" description="Helical" evidence="8">
    <location>
        <begin position="138"/>
        <end position="156"/>
    </location>
</feature>
<feature type="transmembrane region" description="Helical" evidence="8">
    <location>
        <begin position="413"/>
        <end position="430"/>
    </location>
</feature>
<protein>
    <submittedName>
        <fullName evidence="10">Dolichyl-phosphate-mannose-protein mannosyltransferase</fullName>
    </submittedName>
</protein>
<keyword evidence="6 8" id="KW-1133">Transmembrane helix</keyword>
<dbReference type="PANTHER" id="PTHR33908">
    <property type="entry name" value="MANNOSYLTRANSFERASE YKCB-RELATED"/>
    <property type="match status" value="1"/>
</dbReference>
<dbReference type="InterPro" id="IPR038731">
    <property type="entry name" value="RgtA/B/C-like"/>
</dbReference>
<keyword evidence="5 8" id="KW-0812">Transmembrane</keyword>
<accession>A0ABY1PU58</accession>
<dbReference type="PANTHER" id="PTHR33908:SF11">
    <property type="entry name" value="MEMBRANE PROTEIN"/>
    <property type="match status" value="1"/>
</dbReference>
<dbReference type="InterPro" id="IPR050297">
    <property type="entry name" value="LipidA_mod_glycosyltrf_83"/>
</dbReference>
<organism evidence="10 11">
    <name type="scientific">Neorhodopirellula lusitana</name>
    <dbReference type="NCBI Taxonomy" id="445327"/>
    <lineage>
        <taxon>Bacteria</taxon>
        <taxon>Pseudomonadati</taxon>
        <taxon>Planctomycetota</taxon>
        <taxon>Planctomycetia</taxon>
        <taxon>Pirellulales</taxon>
        <taxon>Pirellulaceae</taxon>
        <taxon>Neorhodopirellula</taxon>
    </lineage>
</organism>
<dbReference type="GO" id="GO:0016757">
    <property type="term" value="F:glycosyltransferase activity"/>
    <property type="evidence" value="ECO:0007669"/>
    <property type="project" value="UniProtKB-KW"/>
</dbReference>
<sequence length="447" mass="48999">MTQRTSFWTSIAIILFAMVVRGGVLVARVDGLSDDPDAYRVIATTLAKTGVLGLPVGDEGAAPTAFRPPLYPWLLSLQVDSVGQLKNSSVAILHWLLGCLTVWFSYDIARRLFSDRVAVVTGILVTLDPILLWQSTLVMTETLAAALTMAVCWWWVNRYHHDAQSKPACQVSATSHLQSSAVLGLLLGLAFLCRPTFLVWAGLLIPAVLFVGPACRVRRGVSFAVAGIVFASIVGAWTLRNLSAIGHPIWATSHGGYTLLLGNNDSFYDYLKDRPLAAPWNSPAWDAEPFFADYAKRQSQPDEVADDAAAYERAKSTIQNRPDEFVHSCWVRLGRLWQPFPHATPGRSTASIVAVGLFYVIVDAMILFVLFHHRRALSLRYGRRMIIAWPAIALVITLSGVHSIYWSNPRMRAPANPVLAIVAATAFLSLKNFSCKDLNATTAAAPD</sequence>
<evidence type="ECO:0000256" key="4">
    <source>
        <dbReference type="ARBA" id="ARBA00022679"/>
    </source>
</evidence>
<dbReference type="Proteomes" id="UP001158067">
    <property type="component" value="Unassembled WGS sequence"/>
</dbReference>
<evidence type="ECO:0000256" key="6">
    <source>
        <dbReference type="ARBA" id="ARBA00022989"/>
    </source>
</evidence>
<feature type="transmembrane region" description="Helical" evidence="8">
    <location>
        <begin position="7"/>
        <end position="27"/>
    </location>
</feature>
<gene>
    <name evidence="10" type="ORF">SAMN06265222_10265</name>
</gene>
<evidence type="ECO:0000256" key="8">
    <source>
        <dbReference type="SAM" id="Phobius"/>
    </source>
</evidence>
<comment type="subcellular location">
    <subcellularLocation>
        <location evidence="1">Cell membrane</location>
        <topology evidence="1">Multi-pass membrane protein</topology>
    </subcellularLocation>
</comment>
<keyword evidence="7 8" id="KW-0472">Membrane</keyword>
<dbReference type="Pfam" id="PF13231">
    <property type="entry name" value="PMT_2"/>
    <property type="match status" value="1"/>
</dbReference>
<evidence type="ECO:0000313" key="11">
    <source>
        <dbReference type="Proteomes" id="UP001158067"/>
    </source>
</evidence>
<keyword evidence="4" id="KW-0808">Transferase</keyword>
<feature type="transmembrane region" description="Helical" evidence="8">
    <location>
        <begin position="221"/>
        <end position="239"/>
    </location>
</feature>
<feature type="transmembrane region" description="Helical" evidence="8">
    <location>
        <begin position="350"/>
        <end position="373"/>
    </location>
</feature>
<feature type="transmembrane region" description="Helical" evidence="8">
    <location>
        <begin position="197"/>
        <end position="214"/>
    </location>
</feature>
<proteinExistence type="predicted"/>
<feature type="transmembrane region" description="Helical" evidence="8">
    <location>
        <begin position="88"/>
        <end position="106"/>
    </location>
</feature>
<evidence type="ECO:0000313" key="10">
    <source>
        <dbReference type="EMBL" id="SMP46121.1"/>
    </source>
</evidence>
<comment type="caution">
    <text evidence="10">The sequence shown here is derived from an EMBL/GenBank/DDBJ whole genome shotgun (WGS) entry which is preliminary data.</text>
</comment>
<keyword evidence="2" id="KW-1003">Cell membrane</keyword>
<evidence type="ECO:0000256" key="2">
    <source>
        <dbReference type="ARBA" id="ARBA00022475"/>
    </source>
</evidence>
<reference evidence="10 11" key="1">
    <citation type="submission" date="2017-05" db="EMBL/GenBank/DDBJ databases">
        <authorList>
            <person name="Varghese N."/>
            <person name="Submissions S."/>
        </authorList>
    </citation>
    <scope>NUCLEOTIDE SEQUENCE [LARGE SCALE GENOMIC DNA]</scope>
    <source>
        <strain evidence="10 11">DSM 25457</strain>
    </source>
</reference>
<feature type="transmembrane region" description="Helical" evidence="8">
    <location>
        <begin position="385"/>
        <end position="407"/>
    </location>
</feature>
<keyword evidence="11" id="KW-1185">Reference proteome</keyword>
<feature type="domain" description="Glycosyltransferase RgtA/B/C/D-like" evidence="9">
    <location>
        <begin position="67"/>
        <end position="230"/>
    </location>
</feature>